<name>A0ACB8R854_9AGAM</name>
<reference evidence="1" key="2">
    <citation type="journal article" date="2022" name="New Phytol.">
        <title>Evolutionary transition to the ectomycorrhizal habit in the genomes of a hyperdiverse lineage of mushroom-forming fungi.</title>
        <authorList>
            <person name="Looney B."/>
            <person name="Miyauchi S."/>
            <person name="Morin E."/>
            <person name="Drula E."/>
            <person name="Courty P.E."/>
            <person name="Kohler A."/>
            <person name="Kuo A."/>
            <person name="LaButti K."/>
            <person name="Pangilinan J."/>
            <person name="Lipzen A."/>
            <person name="Riley R."/>
            <person name="Andreopoulos W."/>
            <person name="He G."/>
            <person name="Johnson J."/>
            <person name="Nolan M."/>
            <person name="Tritt A."/>
            <person name="Barry K.W."/>
            <person name="Grigoriev I.V."/>
            <person name="Nagy L.G."/>
            <person name="Hibbett D."/>
            <person name="Henrissat B."/>
            <person name="Matheny P.B."/>
            <person name="Labbe J."/>
            <person name="Martin F.M."/>
        </authorList>
    </citation>
    <scope>NUCLEOTIDE SEQUENCE</scope>
    <source>
        <strain evidence="1">FP105234-sp</strain>
    </source>
</reference>
<evidence type="ECO:0000313" key="2">
    <source>
        <dbReference type="Proteomes" id="UP000814033"/>
    </source>
</evidence>
<dbReference type="EMBL" id="MU276212">
    <property type="protein sequence ID" value="KAI0040259.1"/>
    <property type="molecule type" value="Genomic_DNA"/>
</dbReference>
<gene>
    <name evidence="1" type="ORF">FA95DRAFT_902233</name>
</gene>
<accession>A0ACB8R854</accession>
<keyword evidence="2" id="KW-1185">Reference proteome</keyword>
<sequence>MQVDETHVQPGLDDDEDSLFGSPPPSPSRALLLRIQLSSEPSTSPTPSSSRPTTIHPSQSIFAPEPARISSVQSSTSSSREHSRVPPTRRSQKGKERASTPRPPPPPIELPNPDEPPPANFLRNQQALLGHAGLVGGVNPANLAKRHSRGCTSQNPIVVEDAFNPPPLGQGGAYAVDASHLTRPTGEEVITSLVKQGNVFPVLESLLRLLSGASSTAPHPSSGGWTRGYQESQEEDSGPSAKRRKLYNVPAGAADWDVPYPFPHGEGPEQYRVRWERERVKQLLAQLVSLVKGAARSAGARTYMQYGHAPVDSQALSQAFWNRQEIRDVTNAPSHSSTRPSGVPLPSVQDRTPFDNLIASLLSSSLSQPSSDANSSSSHLPQQASTPEPNFFGSQDDASALDTMSSPQFDDFMAILNGSSLSAMDIDQGPTPSAPLLSLNQSSQSNVTDAMIDPALLEMSWPPAGGAEVGSIGGFAASSSTPALVQSPMASTSSLFDPDPPTPREDVQIEPEVYRSDQAEDPVAAATALLEMATNSSSQQAIPVMTIPPAVPRPHVVQQPHPYPLQPYADSRPASVDPAATVAPPPALATASQLMALLDSRRVAQKAAPKLNKQDVIQRAKERRRQLMVELERAKIELWETTLEQGVLAHLVKDSELS</sequence>
<protein>
    <submittedName>
        <fullName evidence="1">Uncharacterized protein</fullName>
    </submittedName>
</protein>
<comment type="caution">
    <text evidence="1">The sequence shown here is derived from an EMBL/GenBank/DDBJ whole genome shotgun (WGS) entry which is preliminary data.</text>
</comment>
<proteinExistence type="predicted"/>
<dbReference type="Proteomes" id="UP000814033">
    <property type="component" value="Unassembled WGS sequence"/>
</dbReference>
<organism evidence="1 2">
    <name type="scientific">Auriscalpium vulgare</name>
    <dbReference type="NCBI Taxonomy" id="40419"/>
    <lineage>
        <taxon>Eukaryota</taxon>
        <taxon>Fungi</taxon>
        <taxon>Dikarya</taxon>
        <taxon>Basidiomycota</taxon>
        <taxon>Agaricomycotina</taxon>
        <taxon>Agaricomycetes</taxon>
        <taxon>Russulales</taxon>
        <taxon>Auriscalpiaceae</taxon>
        <taxon>Auriscalpium</taxon>
    </lineage>
</organism>
<reference evidence="1" key="1">
    <citation type="submission" date="2021-02" db="EMBL/GenBank/DDBJ databases">
        <authorList>
            <consortium name="DOE Joint Genome Institute"/>
            <person name="Ahrendt S."/>
            <person name="Looney B.P."/>
            <person name="Miyauchi S."/>
            <person name="Morin E."/>
            <person name="Drula E."/>
            <person name="Courty P.E."/>
            <person name="Chicoki N."/>
            <person name="Fauchery L."/>
            <person name="Kohler A."/>
            <person name="Kuo A."/>
            <person name="Labutti K."/>
            <person name="Pangilinan J."/>
            <person name="Lipzen A."/>
            <person name="Riley R."/>
            <person name="Andreopoulos W."/>
            <person name="He G."/>
            <person name="Johnson J."/>
            <person name="Barry K.W."/>
            <person name="Grigoriev I.V."/>
            <person name="Nagy L."/>
            <person name="Hibbett D."/>
            <person name="Henrissat B."/>
            <person name="Matheny P.B."/>
            <person name="Labbe J."/>
            <person name="Martin F."/>
        </authorList>
    </citation>
    <scope>NUCLEOTIDE SEQUENCE</scope>
    <source>
        <strain evidence="1">FP105234-sp</strain>
    </source>
</reference>
<evidence type="ECO:0000313" key="1">
    <source>
        <dbReference type="EMBL" id="KAI0040259.1"/>
    </source>
</evidence>